<organism evidence="1 2">
    <name type="scientific">Marilutibacter aestuarii</name>
    <dbReference type="NCBI Taxonomy" id="1706195"/>
    <lineage>
        <taxon>Bacteria</taxon>
        <taxon>Pseudomonadati</taxon>
        <taxon>Pseudomonadota</taxon>
        <taxon>Gammaproteobacteria</taxon>
        <taxon>Lysobacterales</taxon>
        <taxon>Lysobacteraceae</taxon>
        <taxon>Marilutibacter</taxon>
    </lineage>
</organism>
<sequence>ADGGELRLQADTLCLHGDREDAAGFARALRAALEADGVEIAAIGATR</sequence>
<accession>A0A508A5G8</accession>
<keyword evidence="2" id="KW-1185">Reference proteome</keyword>
<dbReference type="AlphaFoldDB" id="A0A508A5G8"/>
<feature type="non-terminal residue" evidence="1">
    <location>
        <position position="1"/>
    </location>
</feature>
<dbReference type="InterPro" id="IPR011330">
    <property type="entry name" value="Glyco_hydro/deAcase_b/a-brl"/>
</dbReference>
<dbReference type="SUPFAM" id="SSF88713">
    <property type="entry name" value="Glycoside hydrolase/deacetylase"/>
    <property type="match status" value="1"/>
</dbReference>
<comment type="caution">
    <text evidence="1">The sequence shown here is derived from an EMBL/GenBank/DDBJ whole genome shotgun (WGS) entry which is preliminary data.</text>
</comment>
<evidence type="ECO:0000313" key="2">
    <source>
        <dbReference type="Proteomes" id="UP000318212"/>
    </source>
</evidence>
<dbReference type="EMBL" id="VICE01000130">
    <property type="protein sequence ID" value="TQD41062.1"/>
    <property type="molecule type" value="Genomic_DNA"/>
</dbReference>
<proteinExistence type="predicted"/>
<evidence type="ECO:0000313" key="1">
    <source>
        <dbReference type="EMBL" id="TQD41062.1"/>
    </source>
</evidence>
<dbReference type="Pfam" id="PF03746">
    <property type="entry name" value="LamB_YcsF"/>
    <property type="match status" value="1"/>
</dbReference>
<protein>
    <submittedName>
        <fullName evidence="1">LamB/YcsF family protein</fullName>
    </submittedName>
</protein>
<dbReference type="Proteomes" id="UP000318212">
    <property type="component" value="Unassembled WGS sequence"/>
</dbReference>
<dbReference type="InterPro" id="IPR005501">
    <property type="entry name" value="LamB/YcsF/PxpA-like"/>
</dbReference>
<gene>
    <name evidence="1" type="ORF">FKV25_13530</name>
</gene>
<name>A0A508A5G8_9GAMM</name>
<dbReference type="GO" id="GO:0005975">
    <property type="term" value="P:carbohydrate metabolic process"/>
    <property type="evidence" value="ECO:0007669"/>
    <property type="project" value="InterPro"/>
</dbReference>
<dbReference type="Gene3D" id="3.20.20.370">
    <property type="entry name" value="Glycoside hydrolase/deacetylase"/>
    <property type="match status" value="1"/>
</dbReference>
<reference evidence="1 2" key="1">
    <citation type="submission" date="2019-06" db="EMBL/GenBank/DDBJ databases">
        <title>Lysobacter alkalisoli sp. nov. isolated from saline soil.</title>
        <authorList>
            <person name="Sun J.-Q."/>
            <person name="Xu L."/>
        </authorList>
    </citation>
    <scope>NUCLEOTIDE SEQUENCE [LARGE SCALE GENOMIC DNA]</scope>
    <source>
        <strain evidence="1 2">JCM 31130</strain>
    </source>
</reference>